<evidence type="ECO:0000313" key="2">
    <source>
        <dbReference type="Proteomes" id="UP001280121"/>
    </source>
</evidence>
<dbReference type="PANTHER" id="PTHR33116:SF78">
    <property type="entry name" value="OS12G0587133 PROTEIN"/>
    <property type="match status" value="1"/>
</dbReference>
<comment type="caution">
    <text evidence="1">The sequence shown here is derived from an EMBL/GenBank/DDBJ whole genome shotgun (WGS) entry which is preliminary data.</text>
</comment>
<organism evidence="1 2">
    <name type="scientific">Dipteronia dyeriana</name>
    <dbReference type="NCBI Taxonomy" id="168575"/>
    <lineage>
        <taxon>Eukaryota</taxon>
        <taxon>Viridiplantae</taxon>
        <taxon>Streptophyta</taxon>
        <taxon>Embryophyta</taxon>
        <taxon>Tracheophyta</taxon>
        <taxon>Spermatophyta</taxon>
        <taxon>Magnoliopsida</taxon>
        <taxon>eudicotyledons</taxon>
        <taxon>Gunneridae</taxon>
        <taxon>Pentapetalae</taxon>
        <taxon>rosids</taxon>
        <taxon>malvids</taxon>
        <taxon>Sapindales</taxon>
        <taxon>Sapindaceae</taxon>
        <taxon>Hippocastanoideae</taxon>
        <taxon>Acereae</taxon>
        <taxon>Dipteronia</taxon>
    </lineage>
</organism>
<keyword evidence="2" id="KW-1185">Reference proteome</keyword>
<protein>
    <submittedName>
        <fullName evidence="1">Uncharacterized protein</fullName>
    </submittedName>
</protein>
<dbReference type="EMBL" id="JANJYI010000008">
    <property type="protein sequence ID" value="KAK2639204.1"/>
    <property type="molecule type" value="Genomic_DNA"/>
</dbReference>
<gene>
    <name evidence="1" type="ORF">Ddye_026999</name>
</gene>
<dbReference type="PANTHER" id="PTHR33116">
    <property type="entry name" value="REVERSE TRANSCRIPTASE ZINC-BINDING DOMAIN-CONTAINING PROTEIN-RELATED-RELATED"/>
    <property type="match status" value="1"/>
</dbReference>
<accession>A0AAD9TN81</accession>
<name>A0AAD9TN81_9ROSI</name>
<evidence type="ECO:0000313" key="1">
    <source>
        <dbReference type="EMBL" id="KAK2639204.1"/>
    </source>
</evidence>
<dbReference type="Proteomes" id="UP001280121">
    <property type="component" value="Unassembled WGS sequence"/>
</dbReference>
<sequence>MGFGLKWRNWILGCITTPKMSILVNGSPAPPFGIQRGLRQGDHLSLFLFNIVVEGLSSILNKAVDNDLRWAGLFKCKKAMLPITYLGLSLGSRPSSEGVWVSVVSNIEKRLSPWKRKFLSKGGHLVLIKSVLNSIPTYFMSVFRMPIGVVNKIERLQRSFLWGDGIEKRKIHAVDWASVCNNNTSGGLGIGRMVDKNVSLLAKWVWRFGFDRNSLCKKVLCAKYGIQVKILSWDWKSNVSSSYFIKAVANVISTGNNFG</sequence>
<proteinExistence type="predicted"/>
<dbReference type="AlphaFoldDB" id="A0AAD9TN81"/>
<reference evidence="1" key="1">
    <citation type="journal article" date="2023" name="Plant J.">
        <title>Genome sequences and population genomics provide insights into the demographic history, inbreeding, and mutation load of two 'living fossil' tree species of Dipteronia.</title>
        <authorList>
            <person name="Feng Y."/>
            <person name="Comes H.P."/>
            <person name="Chen J."/>
            <person name="Zhu S."/>
            <person name="Lu R."/>
            <person name="Zhang X."/>
            <person name="Li P."/>
            <person name="Qiu J."/>
            <person name="Olsen K.M."/>
            <person name="Qiu Y."/>
        </authorList>
    </citation>
    <scope>NUCLEOTIDE SEQUENCE</scope>
    <source>
        <strain evidence="1">KIB01</strain>
    </source>
</reference>